<evidence type="ECO:0000313" key="3">
    <source>
        <dbReference type="Proteomes" id="UP001283361"/>
    </source>
</evidence>
<dbReference type="Proteomes" id="UP001283361">
    <property type="component" value="Unassembled WGS sequence"/>
</dbReference>
<feature type="chain" id="PRO_5041941867" evidence="1">
    <location>
        <begin position="20"/>
        <end position="276"/>
    </location>
</feature>
<proteinExistence type="predicted"/>
<reference evidence="2" key="1">
    <citation type="journal article" date="2023" name="G3 (Bethesda)">
        <title>A reference genome for the long-term kleptoplast-retaining sea slug Elysia crispata morphotype clarki.</title>
        <authorList>
            <person name="Eastman K.E."/>
            <person name="Pendleton A.L."/>
            <person name="Shaikh M.A."/>
            <person name="Suttiyut T."/>
            <person name="Ogas R."/>
            <person name="Tomko P."/>
            <person name="Gavelis G."/>
            <person name="Widhalm J.R."/>
            <person name="Wisecaver J.H."/>
        </authorList>
    </citation>
    <scope>NUCLEOTIDE SEQUENCE</scope>
    <source>
        <strain evidence="2">ECLA1</strain>
    </source>
</reference>
<protein>
    <submittedName>
        <fullName evidence="2">Uncharacterized protein</fullName>
    </submittedName>
</protein>
<organism evidence="2 3">
    <name type="scientific">Elysia crispata</name>
    <name type="common">lettuce slug</name>
    <dbReference type="NCBI Taxonomy" id="231223"/>
    <lineage>
        <taxon>Eukaryota</taxon>
        <taxon>Metazoa</taxon>
        <taxon>Spiralia</taxon>
        <taxon>Lophotrochozoa</taxon>
        <taxon>Mollusca</taxon>
        <taxon>Gastropoda</taxon>
        <taxon>Heterobranchia</taxon>
        <taxon>Euthyneura</taxon>
        <taxon>Panpulmonata</taxon>
        <taxon>Sacoglossa</taxon>
        <taxon>Placobranchoidea</taxon>
        <taxon>Plakobranchidae</taxon>
        <taxon>Elysia</taxon>
    </lineage>
</organism>
<keyword evidence="1" id="KW-0732">Signal</keyword>
<evidence type="ECO:0000313" key="2">
    <source>
        <dbReference type="EMBL" id="KAK3765292.1"/>
    </source>
</evidence>
<name>A0AAE0Z9I2_9GAST</name>
<feature type="signal peptide" evidence="1">
    <location>
        <begin position="1"/>
        <end position="19"/>
    </location>
</feature>
<comment type="caution">
    <text evidence="2">The sequence shown here is derived from an EMBL/GenBank/DDBJ whole genome shotgun (WGS) entry which is preliminary data.</text>
</comment>
<dbReference type="AlphaFoldDB" id="A0AAE0Z9I2"/>
<evidence type="ECO:0000256" key="1">
    <source>
        <dbReference type="SAM" id="SignalP"/>
    </source>
</evidence>
<gene>
    <name evidence="2" type="ORF">RRG08_062852</name>
</gene>
<accession>A0AAE0Z9I2</accession>
<keyword evidence="3" id="KW-1185">Reference proteome</keyword>
<sequence length="276" mass="31561">MFVSAFGLLSGILLQITLGGRGEGRLTQNVIRRLFIYFTRAVQSNNTSSEMRDAIMASVYHMFSTDEKPQDQLYPKGPSSWCFYNAAEAKDDVPGPHSIFRHTSSDENLLQEHILPVYRCLTDDALLKRCERHATQNPNESLHNVIWAKHKFYSKKRIELSTVLSISEFNPGPLQMIEIREVLGLDIAAPLPQYQHFLYCSLFTPRFDLLNDVEMKTAVHRFLREAAKLSCPVEQRNTLLCHHVTQKVGQTQIVMAGTNEVNKGYFRLFGILICLR</sequence>
<dbReference type="EMBL" id="JAWDGP010004323">
    <property type="protein sequence ID" value="KAK3765292.1"/>
    <property type="molecule type" value="Genomic_DNA"/>
</dbReference>